<evidence type="ECO:0000256" key="2">
    <source>
        <dbReference type="SAM" id="MobiDB-lite"/>
    </source>
</evidence>
<feature type="compositionally biased region" description="Polar residues" evidence="2">
    <location>
        <begin position="106"/>
        <end position="115"/>
    </location>
</feature>
<feature type="region of interest" description="Disordered" evidence="2">
    <location>
        <begin position="94"/>
        <end position="115"/>
    </location>
</feature>
<evidence type="ECO:0000256" key="1">
    <source>
        <dbReference type="SAM" id="Coils"/>
    </source>
</evidence>
<proteinExistence type="predicted"/>
<dbReference type="AlphaFoldDB" id="A0A0F6Z5V8"/>
<dbReference type="HOGENOM" id="CLU_1313451_0_0_11"/>
<reference evidence="3 4" key="1">
    <citation type="submission" date="2015-04" db="EMBL/GenBank/DDBJ databases">
        <title>Complete Genome Sequence of Brevibacterium flavum ATCC 15168.</title>
        <authorList>
            <person name="Ahn J."/>
            <person name="Park G."/>
            <person name="Jeon W."/>
            <person name="Jang Y."/>
            <person name="Jang M."/>
            <person name="Lee H."/>
            <person name="Lee H."/>
        </authorList>
    </citation>
    <scope>NUCLEOTIDE SEQUENCE [LARGE SCALE GENOMIC DNA]</scope>
    <source>
        <strain evidence="3 4">ATCC 15168</strain>
    </source>
</reference>
<keyword evidence="4" id="KW-1185">Reference proteome</keyword>
<name>A0A0F6Z5V8_9CORY</name>
<sequence>MTDLSRNDVLEDVVDAATTMMAFYAAERIENRGAIEYLATRMEDLEKRPPEPQSPKSSVISELESAQATIQTLQKAVKDHTTAAHIADEKLRASEQDLQKTRETAETAQSRMETENSNLLELVQKQKKMIEDLRKPQVAPAQPNPIDEPAVLEDQLTDIEAELLRKNEDLKDRIRKIRTHLRRGLKKFDEEPDVTLRAIDYSLKLAEKI</sequence>
<dbReference type="EMBL" id="CP011309">
    <property type="protein sequence ID" value="AKF26990.1"/>
    <property type="molecule type" value="Genomic_DNA"/>
</dbReference>
<protein>
    <submittedName>
        <fullName evidence="3">Uncharacterized protein</fullName>
    </submittedName>
</protein>
<feature type="coiled-coil region" evidence="1">
    <location>
        <begin position="153"/>
        <end position="180"/>
    </location>
</feature>
<dbReference type="Proteomes" id="UP000034037">
    <property type="component" value="Chromosome"/>
</dbReference>
<dbReference type="RefSeq" id="WP_003860116.1">
    <property type="nucleotide sequence ID" value="NZ_CP011309.1"/>
</dbReference>
<dbReference type="PATRIC" id="fig|92706.3.peg.1075"/>
<keyword evidence="1" id="KW-0175">Coiled coil</keyword>
<evidence type="ECO:0000313" key="4">
    <source>
        <dbReference type="Proteomes" id="UP000034037"/>
    </source>
</evidence>
<evidence type="ECO:0000313" key="3">
    <source>
        <dbReference type="EMBL" id="AKF26990.1"/>
    </source>
</evidence>
<accession>A0A0F6Z5V8</accession>
<gene>
    <name evidence="3" type="ORF">YH66_05175</name>
</gene>
<organism evidence="3 4">
    <name type="scientific">[Brevibacterium] flavum</name>
    <dbReference type="NCBI Taxonomy" id="92706"/>
    <lineage>
        <taxon>Bacteria</taxon>
        <taxon>Bacillati</taxon>
        <taxon>Actinomycetota</taxon>
        <taxon>Actinomycetes</taxon>
        <taxon>Mycobacteriales</taxon>
        <taxon>Corynebacteriaceae</taxon>
        <taxon>Corynebacterium</taxon>
    </lineage>
</organism>
<feature type="compositionally biased region" description="Basic and acidic residues" evidence="2">
    <location>
        <begin position="94"/>
        <end position="105"/>
    </location>
</feature>